<evidence type="ECO:0000313" key="2">
    <source>
        <dbReference type="Proteomes" id="UP000323917"/>
    </source>
</evidence>
<dbReference type="AlphaFoldDB" id="A0A5B9QHF2"/>
<gene>
    <name evidence="1" type="ORF">Pr1d_37100</name>
</gene>
<proteinExistence type="predicted"/>
<dbReference type="KEGG" id="bgok:Pr1d_37100"/>
<evidence type="ECO:0000313" key="1">
    <source>
        <dbReference type="EMBL" id="QEG36396.1"/>
    </source>
</evidence>
<name>A0A5B9QHF2_9BACT</name>
<organism evidence="1 2">
    <name type="scientific">Bythopirellula goksoeyrii</name>
    <dbReference type="NCBI Taxonomy" id="1400387"/>
    <lineage>
        <taxon>Bacteria</taxon>
        <taxon>Pseudomonadati</taxon>
        <taxon>Planctomycetota</taxon>
        <taxon>Planctomycetia</taxon>
        <taxon>Pirellulales</taxon>
        <taxon>Lacipirellulaceae</taxon>
        <taxon>Bythopirellula</taxon>
    </lineage>
</organism>
<reference evidence="1 2" key="1">
    <citation type="submission" date="2019-08" db="EMBL/GenBank/DDBJ databases">
        <title>Deep-cultivation of Planctomycetes and their phenomic and genomic characterization uncovers novel biology.</title>
        <authorList>
            <person name="Wiegand S."/>
            <person name="Jogler M."/>
            <person name="Boedeker C."/>
            <person name="Pinto D."/>
            <person name="Vollmers J."/>
            <person name="Rivas-Marin E."/>
            <person name="Kohn T."/>
            <person name="Peeters S.H."/>
            <person name="Heuer A."/>
            <person name="Rast P."/>
            <person name="Oberbeckmann S."/>
            <person name="Bunk B."/>
            <person name="Jeske O."/>
            <person name="Meyerdierks A."/>
            <person name="Storesund J.E."/>
            <person name="Kallscheuer N."/>
            <person name="Luecker S."/>
            <person name="Lage O.M."/>
            <person name="Pohl T."/>
            <person name="Merkel B.J."/>
            <person name="Hornburger P."/>
            <person name="Mueller R.-W."/>
            <person name="Bruemmer F."/>
            <person name="Labrenz M."/>
            <person name="Spormann A.M."/>
            <person name="Op den Camp H."/>
            <person name="Overmann J."/>
            <person name="Amann R."/>
            <person name="Jetten M.S.M."/>
            <person name="Mascher T."/>
            <person name="Medema M.H."/>
            <person name="Devos D.P."/>
            <person name="Kaster A.-K."/>
            <person name="Ovreas L."/>
            <person name="Rohde M."/>
            <person name="Galperin M.Y."/>
            <person name="Jogler C."/>
        </authorList>
    </citation>
    <scope>NUCLEOTIDE SEQUENCE [LARGE SCALE GENOMIC DNA]</scope>
    <source>
        <strain evidence="1 2">Pr1d</strain>
    </source>
</reference>
<dbReference type="Proteomes" id="UP000323917">
    <property type="component" value="Chromosome"/>
</dbReference>
<dbReference type="EMBL" id="CP042913">
    <property type="protein sequence ID" value="QEG36396.1"/>
    <property type="molecule type" value="Genomic_DNA"/>
</dbReference>
<protein>
    <submittedName>
        <fullName evidence="1">Uncharacterized protein</fullName>
    </submittedName>
</protein>
<accession>A0A5B9QHF2</accession>
<sequence length="43" mass="4844">MRDTVSHNLVAEPNTNLDNSQLLQHLDGVTFATANDQQFLYLV</sequence>
<keyword evidence="2" id="KW-1185">Reference proteome</keyword>